<keyword evidence="3" id="KW-0804">Transcription</keyword>
<dbReference type="Pfam" id="PF01380">
    <property type="entry name" value="SIS"/>
    <property type="match status" value="1"/>
</dbReference>
<keyword evidence="8" id="KW-1185">Reference proteome</keyword>
<dbReference type="InterPro" id="IPR036388">
    <property type="entry name" value="WH-like_DNA-bd_sf"/>
</dbReference>
<dbReference type="InterPro" id="IPR001347">
    <property type="entry name" value="SIS_dom"/>
</dbReference>
<reference evidence="8" key="2">
    <citation type="submission" date="2015-04" db="EMBL/GenBank/DDBJ databases">
        <title>Complete genome sequence of Salinicoccus halodurans strain H3B36, isolated from the Qaidam basin of China.</title>
        <authorList>
            <person name="Ma Y."/>
            <person name="Jiang K."/>
            <person name="Xue Y."/>
        </authorList>
    </citation>
    <scope>NUCLEOTIDE SEQUENCE [LARGE SCALE GENOMIC DNA]</scope>
    <source>
        <strain evidence="8">H3B36</strain>
    </source>
</reference>
<dbReference type="PANTHER" id="PTHR30514:SF1">
    <property type="entry name" value="HTH-TYPE TRANSCRIPTIONAL REGULATOR HEXR-RELATED"/>
    <property type="match status" value="1"/>
</dbReference>
<reference evidence="6 8" key="1">
    <citation type="journal article" date="2015" name="Int. J. Syst. Evol. Microbiol.">
        <title>Complete genome sequence of Salinicoccus halodurans H3B36, isolated from the Qaidam Basin in China.</title>
        <authorList>
            <person name="Jiang K."/>
            <person name="Xue Y."/>
            <person name="Ma Y."/>
        </authorList>
    </citation>
    <scope>NUCLEOTIDE SEQUENCE [LARGE SCALE GENOMIC DNA]</scope>
    <source>
        <strain evidence="6 8">H3B36</strain>
    </source>
</reference>
<dbReference type="OrthoDB" id="1648815at2"/>
<dbReference type="GO" id="GO:1901135">
    <property type="term" value="P:carbohydrate derivative metabolic process"/>
    <property type="evidence" value="ECO:0007669"/>
    <property type="project" value="InterPro"/>
</dbReference>
<evidence type="ECO:0000256" key="2">
    <source>
        <dbReference type="ARBA" id="ARBA00023125"/>
    </source>
</evidence>
<organism evidence="7 9">
    <name type="scientific">Salinicoccus halodurans</name>
    <dbReference type="NCBI Taxonomy" id="407035"/>
    <lineage>
        <taxon>Bacteria</taxon>
        <taxon>Bacillati</taxon>
        <taxon>Bacillota</taxon>
        <taxon>Bacilli</taxon>
        <taxon>Bacillales</taxon>
        <taxon>Staphylococcaceae</taxon>
        <taxon>Salinicoccus</taxon>
    </lineage>
</organism>
<dbReference type="InterPro" id="IPR047640">
    <property type="entry name" value="RpiR-like"/>
</dbReference>
<feature type="domain" description="HTH rpiR-type" evidence="4">
    <location>
        <begin position="8"/>
        <end position="84"/>
    </location>
</feature>
<dbReference type="AlphaFoldDB" id="A0A0F7HJH2"/>
<proteinExistence type="predicted"/>
<protein>
    <submittedName>
        <fullName evidence="6">RpiR family transcriptional regulator</fullName>
    </submittedName>
    <submittedName>
        <fullName evidence="7">Transcriptional regulator, RpiR family</fullName>
    </submittedName>
</protein>
<dbReference type="PROSITE" id="PS51071">
    <property type="entry name" value="HTH_RPIR"/>
    <property type="match status" value="1"/>
</dbReference>
<dbReference type="GO" id="GO:0097367">
    <property type="term" value="F:carbohydrate derivative binding"/>
    <property type="evidence" value="ECO:0007669"/>
    <property type="project" value="InterPro"/>
</dbReference>
<evidence type="ECO:0000313" key="9">
    <source>
        <dbReference type="Proteomes" id="UP000183090"/>
    </source>
</evidence>
<dbReference type="EMBL" id="FOTB01000001">
    <property type="protein sequence ID" value="SFK52006.1"/>
    <property type="molecule type" value="Genomic_DNA"/>
</dbReference>
<keyword evidence="2" id="KW-0238">DNA-binding</keyword>
<reference evidence="7 9" key="3">
    <citation type="submission" date="2016-10" db="EMBL/GenBank/DDBJ databases">
        <authorList>
            <person name="Varghese N."/>
            <person name="Submissions S."/>
        </authorList>
    </citation>
    <scope>NUCLEOTIDE SEQUENCE [LARGE SCALE GENOMIC DNA]</scope>
    <source>
        <strain evidence="7 9">CGMCC 1.6501</strain>
    </source>
</reference>
<dbReference type="SUPFAM" id="SSF46689">
    <property type="entry name" value="Homeodomain-like"/>
    <property type="match status" value="1"/>
</dbReference>
<dbReference type="KEGG" id="shv:AAT16_04420"/>
<dbReference type="InterPro" id="IPR009057">
    <property type="entry name" value="Homeodomain-like_sf"/>
</dbReference>
<dbReference type="InterPro" id="IPR046348">
    <property type="entry name" value="SIS_dom_sf"/>
</dbReference>
<dbReference type="Pfam" id="PF01418">
    <property type="entry name" value="HTH_6"/>
    <property type="match status" value="1"/>
</dbReference>
<evidence type="ECO:0000259" key="4">
    <source>
        <dbReference type="PROSITE" id="PS51071"/>
    </source>
</evidence>
<evidence type="ECO:0000313" key="6">
    <source>
        <dbReference type="EMBL" id="AKG73522.1"/>
    </source>
</evidence>
<dbReference type="Gene3D" id="3.40.50.10490">
    <property type="entry name" value="Glucose-6-phosphate isomerase like protein, domain 1"/>
    <property type="match status" value="1"/>
</dbReference>
<dbReference type="InterPro" id="IPR035472">
    <property type="entry name" value="RpiR-like_SIS"/>
</dbReference>
<dbReference type="PANTHER" id="PTHR30514">
    <property type="entry name" value="GLUCOKINASE"/>
    <property type="match status" value="1"/>
</dbReference>
<dbReference type="InterPro" id="IPR000281">
    <property type="entry name" value="HTH_RpiR"/>
</dbReference>
<dbReference type="SUPFAM" id="SSF53697">
    <property type="entry name" value="SIS domain"/>
    <property type="match status" value="1"/>
</dbReference>
<dbReference type="PROSITE" id="PS51464">
    <property type="entry name" value="SIS"/>
    <property type="match status" value="1"/>
</dbReference>
<dbReference type="GO" id="GO:0003700">
    <property type="term" value="F:DNA-binding transcription factor activity"/>
    <property type="evidence" value="ECO:0007669"/>
    <property type="project" value="InterPro"/>
</dbReference>
<dbReference type="GO" id="GO:0003677">
    <property type="term" value="F:DNA binding"/>
    <property type="evidence" value="ECO:0007669"/>
    <property type="project" value="UniProtKB-KW"/>
</dbReference>
<dbReference type="Proteomes" id="UP000183090">
    <property type="component" value="Unassembled WGS sequence"/>
</dbReference>
<dbReference type="RefSeq" id="WP_046789712.1">
    <property type="nucleotide sequence ID" value="NZ_CP011366.1"/>
</dbReference>
<feature type="domain" description="SIS" evidence="5">
    <location>
        <begin position="120"/>
        <end position="260"/>
    </location>
</feature>
<dbReference type="CDD" id="cd05013">
    <property type="entry name" value="SIS_RpiR"/>
    <property type="match status" value="1"/>
</dbReference>
<evidence type="ECO:0000256" key="3">
    <source>
        <dbReference type="ARBA" id="ARBA00023163"/>
    </source>
</evidence>
<dbReference type="EMBL" id="CP011366">
    <property type="protein sequence ID" value="AKG73522.1"/>
    <property type="molecule type" value="Genomic_DNA"/>
</dbReference>
<evidence type="ECO:0000256" key="1">
    <source>
        <dbReference type="ARBA" id="ARBA00023015"/>
    </source>
</evidence>
<accession>A0A0F7HJH2</accession>
<evidence type="ECO:0000313" key="8">
    <source>
        <dbReference type="Proteomes" id="UP000034029"/>
    </source>
</evidence>
<evidence type="ECO:0000259" key="5">
    <source>
        <dbReference type="PROSITE" id="PS51464"/>
    </source>
</evidence>
<dbReference type="Proteomes" id="UP000034029">
    <property type="component" value="Chromosome"/>
</dbReference>
<keyword evidence="1" id="KW-0805">Transcription regulation</keyword>
<dbReference type="Gene3D" id="1.10.10.10">
    <property type="entry name" value="Winged helix-like DNA-binding domain superfamily/Winged helix DNA-binding domain"/>
    <property type="match status" value="1"/>
</dbReference>
<sequence>MDFGKSEVKASIRLEQVKQNFTKSEMKIYDYINKNPEQVLYHSLTELAEACNVGEATVLRLFRKIGYKGFQSFKFSLAKEVDDLRSVATNNSYVSKVKNSMMTALENSYAVIDEAELEKAVDMMDSAANIVVFGVGSSSIAGLDMQNRMLRMGKNIEVVADPHSQVMRTASMDADTVVIAISITGSTRDTVDSVKAAKDKGAKTISITNYTKSPLTKFSDCVLLLSAKESPLDSGSLISKVAQLFVIDLLCTGLAIRNHEQAEQIKLDISENITGKLY</sequence>
<evidence type="ECO:0000313" key="7">
    <source>
        <dbReference type="EMBL" id="SFK52006.1"/>
    </source>
</evidence>
<name>A0A0F7HJH2_9STAP</name>
<gene>
    <name evidence="6" type="ORF">AAT16_04420</name>
    <name evidence="7" type="ORF">SAMN05216235_0120</name>
</gene>